<evidence type="ECO:0000313" key="3">
    <source>
        <dbReference type="EMBL" id="KAF5713079.1"/>
    </source>
</evidence>
<gene>
    <name evidence="3" type="ORF">FMUND_8098</name>
</gene>
<evidence type="ECO:0000313" key="4">
    <source>
        <dbReference type="Proteomes" id="UP000544331"/>
    </source>
</evidence>
<keyword evidence="2" id="KW-0732">Signal</keyword>
<feature type="chain" id="PRO_5034152718" evidence="2">
    <location>
        <begin position="23"/>
        <end position="252"/>
    </location>
</feature>
<sequence length="252" mass="27766">MKINIIAPVTLIILPVFSKSTGTPEVQIQCPSLPPNQHVSRLHCKMADGSLIHVDGPGPFDCEMSYIAIRPPTSKGSMNQYSEEMSDKVSQHCEPLLIKFTNDGVVQHRCCQGGVAVFATQEHQVSSPQPIGPIDGMQKPLQHLQTADQVMDKKLQTKNEEEIKNEHDDEDDGYGDDEGTDEGEEDYEYGDDDDDDDDDAEDEDGEDEYEEEDDEDYGVDEDIDDGDSLDSEGTQEPGAQEGADKNLGQDGL</sequence>
<dbReference type="EMBL" id="JAAOAN010000269">
    <property type="protein sequence ID" value="KAF5713079.1"/>
    <property type="molecule type" value="Genomic_DNA"/>
</dbReference>
<keyword evidence="4" id="KW-1185">Reference proteome</keyword>
<reference evidence="3 4" key="1">
    <citation type="submission" date="2020-05" db="EMBL/GenBank/DDBJ databases">
        <title>Identification and distribution of gene clusters putatively required for synthesis of sphingolipid metabolism inhibitors in phylogenetically diverse species of the filamentous fungus Fusarium.</title>
        <authorList>
            <person name="Kim H.-S."/>
            <person name="Busman M."/>
            <person name="Brown D.W."/>
            <person name="Divon H."/>
            <person name="Uhlig S."/>
            <person name="Proctor R.H."/>
        </authorList>
    </citation>
    <scope>NUCLEOTIDE SEQUENCE [LARGE SCALE GENOMIC DNA]</scope>
    <source>
        <strain evidence="3 4">NRRL 66235</strain>
    </source>
</reference>
<organism evidence="3 4">
    <name type="scientific">Fusarium mundagurra</name>
    <dbReference type="NCBI Taxonomy" id="1567541"/>
    <lineage>
        <taxon>Eukaryota</taxon>
        <taxon>Fungi</taxon>
        <taxon>Dikarya</taxon>
        <taxon>Ascomycota</taxon>
        <taxon>Pezizomycotina</taxon>
        <taxon>Sordariomycetes</taxon>
        <taxon>Hypocreomycetidae</taxon>
        <taxon>Hypocreales</taxon>
        <taxon>Nectriaceae</taxon>
        <taxon>Fusarium</taxon>
        <taxon>Fusarium fujikuroi species complex</taxon>
    </lineage>
</organism>
<protein>
    <submittedName>
        <fullName evidence="3">Uncharacterized protein</fullName>
    </submittedName>
</protein>
<evidence type="ECO:0000256" key="2">
    <source>
        <dbReference type="SAM" id="SignalP"/>
    </source>
</evidence>
<feature type="region of interest" description="Disordered" evidence="1">
    <location>
        <begin position="161"/>
        <end position="252"/>
    </location>
</feature>
<comment type="caution">
    <text evidence="3">The sequence shown here is derived from an EMBL/GenBank/DDBJ whole genome shotgun (WGS) entry which is preliminary data.</text>
</comment>
<feature type="compositionally biased region" description="Acidic residues" evidence="1">
    <location>
        <begin position="168"/>
        <end position="230"/>
    </location>
</feature>
<dbReference type="Proteomes" id="UP000544331">
    <property type="component" value="Unassembled WGS sequence"/>
</dbReference>
<dbReference type="AlphaFoldDB" id="A0A8H5YIQ9"/>
<proteinExistence type="predicted"/>
<feature type="signal peptide" evidence="2">
    <location>
        <begin position="1"/>
        <end position="22"/>
    </location>
</feature>
<evidence type="ECO:0000256" key="1">
    <source>
        <dbReference type="SAM" id="MobiDB-lite"/>
    </source>
</evidence>
<accession>A0A8H5YIQ9</accession>
<dbReference type="OrthoDB" id="5102538at2759"/>
<name>A0A8H5YIQ9_9HYPO</name>